<dbReference type="Gene3D" id="3.30.420.10">
    <property type="entry name" value="Ribonuclease H-like superfamily/Ribonuclease H"/>
    <property type="match status" value="1"/>
</dbReference>
<dbReference type="EMBL" id="KN830348">
    <property type="protein sequence ID" value="KIK72875.1"/>
    <property type="molecule type" value="Genomic_DNA"/>
</dbReference>
<dbReference type="GO" id="GO:0003676">
    <property type="term" value="F:nucleic acid binding"/>
    <property type="evidence" value="ECO:0007669"/>
    <property type="project" value="InterPro"/>
</dbReference>
<reference evidence="3 4" key="1">
    <citation type="submission" date="2014-04" db="EMBL/GenBank/DDBJ databases">
        <authorList>
            <consortium name="DOE Joint Genome Institute"/>
            <person name="Kuo A."/>
            <person name="Kohler A."/>
            <person name="Jargeat P."/>
            <person name="Nagy L.G."/>
            <person name="Floudas D."/>
            <person name="Copeland A."/>
            <person name="Barry K.W."/>
            <person name="Cichocki N."/>
            <person name="Veneault-Fourrey C."/>
            <person name="LaButti K."/>
            <person name="Lindquist E.A."/>
            <person name="Lipzen A."/>
            <person name="Lundell T."/>
            <person name="Morin E."/>
            <person name="Murat C."/>
            <person name="Sun H."/>
            <person name="Tunlid A."/>
            <person name="Henrissat B."/>
            <person name="Grigoriev I.V."/>
            <person name="Hibbett D.S."/>
            <person name="Martin F."/>
            <person name="Nordberg H.P."/>
            <person name="Cantor M.N."/>
            <person name="Hua S.X."/>
        </authorList>
    </citation>
    <scope>NUCLEOTIDE SEQUENCE [LARGE SCALE GENOMIC DNA]</scope>
    <source>
        <strain evidence="3 4">Ve08.2h10</strain>
    </source>
</reference>
<reference evidence="4" key="2">
    <citation type="submission" date="2015-01" db="EMBL/GenBank/DDBJ databases">
        <title>Evolutionary Origins and Diversification of the Mycorrhizal Mutualists.</title>
        <authorList>
            <consortium name="DOE Joint Genome Institute"/>
            <consortium name="Mycorrhizal Genomics Consortium"/>
            <person name="Kohler A."/>
            <person name="Kuo A."/>
            <person name="Nagy L.G."/>
            <person name="Floudas D."/>
            <person name="Copeland A."/>
            <person name="Barry K.W."/>
            <person name="Cichocki N."/>
            <person name="Veneault-Fourrey C."/>
            <person name="LaButti K."/>
            <person name="Lindquist E.A."/>
            <person name="Lipzen A."/>
            <person name="Lundell T."/>
            <person name="Morin E."/>
            <person name="Murat C."/>
            <person name="Riley R."/>
            <person name="Ohm R."/>
            <person name="Sun H."/>
            <person name="Tunlid A."/>
            <person name="Henrissat B."/>
            <person name="Grigoriev I.V."/>
            <person name="Hibbett D.S."/>
            <person name="Martin F."/>
        </authorList>
    </citation>
    <scope>NUCLEOTIDE SEQUENCE [LARGE SCALE GENOMIC DNA]</scope>
    <source>
        <strain evidence="4">Ve08.2h10</strain>
    </source>
</reference>
<name>A0A0D0D7F5_9AGAM</name>
<dbReference type="STRING" id="930991.A0A0D0D7F5"/>
<dbReference type="Proteomes" id="UP000054538">
    <property type="component" value="Unassembled WGS sequence"/>
</dbReference>
<protein>
    <recommendedName>
        <fullName evidence="2">Tc1-like transposase DDE domain-containing protein</fullName>
    </recommendedName>
</protein>
<evidence type="ECO:0000313" key="4">
    <source>
        <dbReference type="Proteomes" id="UP000054538"/>
    </source>
</evidence>
<evidence type="ECO:0000313" key="3">
    <source>
        <dbReference type="EMBL" id="KIK72875.1"/>
    </source>
</evidence>
<dbReference type="HOGENOM" id="CLU_033666_13_1_1"/>
<sequence length="88" mass="10462">MEDSGIPADDVIFQQDNDPKHTSRRAQIWFEEQQDIKLLDWPAQSPDLNPIEHTWGYLQRCLSGYENAPRGIHQLWDRVVVDWIVLRY</sequence>
<evidence type="ECO:0000256" key="1">
    <source>
        <dbReference type="SAM" id="MobiDB-lite"/>
    </source>
</evidence>
<organism evidence="3 4">
    <name type="scientific">Paxillus rubicundulus Ve08.2h10</name>
    <dbReference type="NCBI Taxonomy" id="930991"/>
    <lineage>
        <taxon>Eukaryota</taxon>
        <taxon>Fungi</taxon>
        <taxon>Dikarya</taxon>
        <taxon>Basidiomycota</taxon>
        <taxon>Agaricomycotina</taxon>
        <taxon>Agaricomycetes</taxon>
        <taxon>Agaricomycetidae</taxon>
        <taxon>Boletales</taxon>
        <taxon>Paxilineae</taxon>
        <taxon>Paxillaceae</taxon>
        <taxon>Paxillus</taxon>
    </lineage>
</organism>
<evidence type="ECO:0000259" key="2">
    <source>
        <dbReference type="Pfam" id="PF13358"/>
    </source>
</evidence>
<keyword evidence="4" id="KW-1185">Reference proteome</keyword>
<dbReference type="Pfam" id="PF13358">
    <property type="entry name" value="DDE_3"/>
    <property type="match status" value="1"/>
</dbReference>
<dbReference type="InterPro" id="IPR036397">
    <property type="entry name" value="RNaseH_sf"/>
</dbReference>
<dbReference type="InterPro" id="IPR038717">
    <property type="entry name" value="Tc1-like_DDE_dom"/>
</dbReference>
<gene>
    <name evidence="3" type="ORF">PAXRUDRAFT_179743</name>
</gene>
<dbReference type="InParanoid" id="A0A0D0D7F5"/>
<feature type="domain" description="Tc1-like transposase DDE" evidence="2">
    <location>
        <begin position="14"/>
        <end position="63"/>
    </location>
</feature>
<accession>A0A0D0D7F5</accession>
<proteinExistence type="predicted"/>
<dbReference type="AlphaFoldDB" id="A0A0D0D7F5"/>
<dbReference type="OrthoDB" id="3242359at2759"/>
<feature type="region of interest" description="Disordered" evidence="1">
    <location>
        <begin position="1"/>
        <end position="20"/>
    </location>
</feature>